<proteinExistence type="inferred from homology"/>
<sequence length="151" mass="17105">QPTKELFRKYADDLINLVNDYGKDPMFWGSLTALNGKTPISNDATVACWYNGYADPIEMSKQGYDLVSIPDGSVYIVPAAGYYYDYLNTSSLYNNWEPNKIGNVTFPYGFPQLKGGMFALWNDKYGNGISKHDTHDRIFPAVQTLSEKMWS</sequence>
<dbReference type="EMBL" id="WNVG01001082">
    <property type="protein sequence ID" value="MDZ5034935.1"/>
    <property type="molecule type" value="Genomic_DNA"/>
</dbReference>
<feature type="non-terminal residue" evidence="4">
    <location>
        <position position="151"/>
    </location>
</feature>
<comment type="caution">
    <text evidence="4">The sequence shown here is derived from an EMBL/GenBank/DDBJ whole genome shotgun (WGS) entry which is preliminary data.</text>
</comment>
<evidence type="ECO:0000313" key="5">
    <source>
        <dbReference type="Proteomes" id="UP001289066"/>
    </source>
</evidence>
<dbReference type="InterPro" id="IPR015883">
    <property type="entry name" value="Glyco_hydro_20_cat"/>
</dbReference>
<accession>A0AAW9IY41</accession>
<reference evidence="4" key="1">
    <citation type="submission" date="2019-11" db="EMBL/GenBank/DDBJ databases">
        <title>Characterization of Clostridium perfringens isolates from swine manure treated agricultural soils.</title>
        <authorList>
            <person name="Wushke S.T."/>
        </authorList>
    </citation>
    <scope>NUCLEOTIDE SEQUENCE</scope>
    <source>
        <strain evidence="4">X15</strain>
    </source>
</reference>
<dbReference type="PANTHER" id="PTHR43678:SF1">
    <property type="entry name" value="BETA-N-ACETYLHEXOSAMINIDASE"/>
    <property type="match status" value="1"/>
</dbReference>
<keyword evidence="2" id="KW-0378">Hydrolase</keyword>
<evidence type="ECO:0000256" key="2">
    <source>
        <dbReference type="ARBA" id="ARBA00022801"/>
    </source>
</evidence>
<dbReference type="RefSeq" id="WP_322413303.1">
    <property type="nucleotide sequence ID" value="NZ_WNVG01001082.1"/>
</dbReference>
<gene>
    <name evidence="4" type="ORF">GNF81_19800</name>
</gene>
<name>A0AAW9IY41_CLOPF</name>
<dbReference type="PANTHER" id="PTHR43678">
    <property type="entry name" value="PUTATIVE (AFU_ORTHOLOGUE AFUA_2G00640)-RELATED"/>
    <property type="match status" value="1"/>
</dbReference>
<dbReference type="Pfam" id="PF00728">
    <property type="entry name" value="Glyco_hydro_20"/>
    <property type="match status" value="1"/>
</dbReference>
<dbReference type="Proteomes" id="UP001289066">
    <property type="component" value="Unassembled WGS sequence"/>
</dbReference>
<protein>
    <submittedName>
        <fullName evidence="4">Family 20 glycosylhydrolase</fullName>
    </submittedName>
</protein>
<comment type="similarity">
    <text evidence="1">Belongs to the glycosyl hydrolase 20 family.</text>
</comment>
<organism evidence="4 5">
    <name type="scientific">Clostridium perfringens</name>
    <dbReference type="NCBI Taxonomy" id="1502"/>
    <lineage>
        <taxon>Bacteria</taxon>
        <taxon>Bacillati</taxon>
        <taxon>Bacillota</taxon>
        <taxon>Clostridia</taxon>
        <taxon>Eubacteriales</taxon>
        <taxon>Clostridiaceae</taxon>
        <taxon>Clostridium</taxon>
    </lineage>
</organism>
<dbReference type="AlphaFoldDB" id="A0AAW9IY41"/>
<dbReference type="InterPro" id="IPR052764">
    <property type="entry name" value="GH20_Enzymes"/>
</dbReference>
<feature type="domain" description="Glycoside hydrolase family 20 catalytic" evidence="3">
    <location>
        <begin position="3"/>
        <end position="151"/>
    </location>
</feature>
<feature type="non-terminal residue" evidence="4">
    <location>
        <position position="1"/>
    </location>
</feature>
<dbReference type="GO" id="GO:0004563">
    <property type="term" value="F:beta-N-acetylhexosaminidase activity"/>
    <property type="evidence" value="ECO:0007669"/>
    <property type="project" value="UniProtKB-ARBA"/>
</dbReference>
<dbReference type="GO" id="GO:0005975">
    <property type="term" value="P:carbohydrate metabolic process"/>
    <property type="evidence" value="ECO:0007669"/>
    <property type="project" value="InterPro"/>
</dbReference>
<dbReference type="Gene3D" id="3.20.20.80">
    <property type="entry name" value="Glycosidases"/>
    <property type="match status" value="1"/>
</dbReference>
<evidence type="ECO:0000259" key="3">
    <source>
        <dbReference type="Pfam" id="PF00728"/>
    </source>
</evidence>
<evidence type="ECO:0000256" key="1">
    <source>
        <dbReference type="ARBA" id="ARBA00006285"/>
    </source>
</evidence>
<dbReference type="InterPro" id="IPR017853">
    <property type="entry name" value="GH"/>
</dbReference>
<evidence type="ECO:0000313" key="4">
    <source>
        <dbReference type="EMBL" id="MDZ5034935.1"/>
    </source>
</evidence>
<dbReference type="SUPFAM" id="SSF51445">
    <property type="entry name" value="(Trans)glycosidases"/>
    <property type="match status" value="1"/>
</dbReference>